<evidence type="ECO:0000256" key="10">
    <source>
        <dbReference type="ARBA" id="ARBA00030772"/>
    </source>
</evidence>
<keyword evidence="12" id="KW-1185">Reference proteome</keyword>
<keyword evidence="4" id="KW-0813">Transport</keyword>
<keyword evidence="9" id="KW-0472">Membrane</keyword>
<name>A0A3D9FDY3_9SPHN</name>
<evidence type="ECO:0000256" key="5">
    <source>
        <dbReference type="ARBA" id="ARBA00022475"/>
    </source>
</evidence>
<sequence>MRIALPMSRAVLFVCIFLLAMLVLIPMQHGLGWLGMDERGIAARETRGSIWNGRLVEAQFGDAAVGDVDARLGFFPLLVGRARIAMARSGSDAGAVGDFRGAMSVSGAEFGLDDMQASLPAALLFAPLPVAGIELEDVTVHFDHGLCSEAEGLVRARLGGNLGGVSLPDMLMGNAQCDEGALLLPLISQSGMEQLEIRIDATGAYAAELRMMAVDDAARERLALAGFVPGANGYALAVQGEL</sequence>
<keyword evidence="7" id="KW-0812">Transmembrane</keyword>
<organism evidence="11 12">
    <name type="scientific">Parasphingopyxis lamellibrachiae</name>
    <dbReference type="NCBI Taxonomy" id="680125"/>
    <lineage>
        <taxon>Bacteria</taxon>
        <taxon>Pseudomonadati</taxon>
        <taxon>Pseudomonadota</taxon>
        <taxon>Alphaproteobacteria</taxon>
        <taxon>Sphingomonadales</taxon>
        <taxon>Sphingomonadaceae</taxon>
        <taxon>Parasphingopyxis</taxon>
    </lineage>
</organism>
<accession>A0A3D9FDY3</accession>
<dbReference type="RefSeq" id="WP_116235274.1">
    <property type="nucleotide sequence ID" value="NZ_QRDP01000004.1"/>
</dbReference>
<dbReference type="AlphaFoldDB" id="A0A3D9FDY3"/>
<evidence type="ECO:0000313" key="11">
    <source>
        <dbReference type="EMBL" id="RED15797.1"/>
    </source>
</evidence>
<proteinExistence type="inferred from homology"/>
<evidence type="ECO:0000256" key="8">
    <source>
        <dbReference type="ARBA" id="ARBA00022927"/>
    </source>
</evidence>
<evidence type="ECO:0000256" key="9">
    <source>
        <dbReference type="ARBA" id="ARBA00023136"/>
    </source>
</evidence>
<evidence type="ECO:0000256" key="3">
    <source>
        <dbReference type="ARBA" id="ARBA00021563"/>
    </source>
</evidence>
<dbReference type="GO" id="GO:0015627">
    <property type="term" value="C:type II protein secretion system complex"/>
    <property type="evidence" value="ECO:0007669"/>
    <property type="project" value="InterPro"/>
</dbReference>
<comment type="caution">
    <text evidence="11">The sequence shown here is derived from an EMBL/GenBank/DDBJ whole genome shotgun (WGS) entry which is preliminary data.</text>
</comment>
<keyword evidence="6" id="KW-0997">Cell inner membrane</keyword>
<evidence type="ECO:0000313" key="12">
    <source>
        <dbReference type="Proteomes" id="UP000256310"/>
    </source>
</evidence>
<dbReference type="InterPro" id="IPR022792">
    <property type="entry name" value="T2SS_protein-GspN"/>
</dbReference>
<dbReference type="Proteomes" id="UP000256310">
    <property type="component" value="Unassembled WGS sequence"/>
</dbReference>
<gene>
    <name evidence="11" type="ORF">DFR46_0804</name>
</gene>
<evidence type="ECO:0000256" key="1">
    <source>
        <dbReference type="ARBA" id="ARBA00004533"/>
    </source>
</evidence>
<comment type="subcellular location">
    <subcellularLocation>
        <location evidence="1">Cell inner membrane</location>
    </subcellularLocation>
</comment>
<dbReference type="EMBL" id="QRDP01000004">
    <property type="protein sequence ID" value="RED15797.1"/>
    <property type="molecule type" value="Genomic_DNA"/>
</dbReference>
<dbReference type="GO" id="GO:0005886">
    <property type="term" value="C:plasma membrane"/>
    <property type="evidence" value="ECO:0007669"/>
    <property type="project" value="UniProtKB-SubCell"/>
</dbReference>
<dbReference type="Pfam" id="PF01203">
    <property type="entry name" value="T2SSN"/>
    <property type="match status" value="1"/>
</dbReference>
<comment type="similarity">
    <text evidence="2">Belongs to the GSP N family.</text>
</comment>
<dbReference type="OrthoDB" id="7477467at2"/>
<evidence type="ECO:0000256" key="2">
    <source>
        <dbReference type="ARBA" id="ARBA00007208"/>
    </source>
</evidence>
<keyword evidence="5" id="KW-1003">Cell membrane</keyword>
<protein>
    <recommendedName>
        <fullName evidence="3">Type II secretion system protein N</fullName>
    </recommendedName>
    <alternativeName>
        <fullName evidence="10">General secretion pathway protein N</fullName>
    </alternativeName>
</protein>
<reference evidence="11 12" key="1">
    <citation type="submission" date="2018-07" db="EMBL/GenBank/DDBJ databases">
        <title>Genomic Encyclopedia of Type Strains, Phase IV (KMG-IV): sequencing the most valuable type-strain genomes for metagenomic binning, comparative biology and taxonomic classification.</title>
        <authorList>
            <person name="Goeker M."/>
        </authorList>
    </citation>
    <scope>NUCLEOTIDE SEQUENCE [LARGE SCALE GENOMIC DNA]</scope>
    <source>
        <strain evidence="11 12">DSM 26725</strain>
    </source>
</reference>
<evidence type="ECO:0000256" key="7">
    <source>
        <dbReference type="ARBA" id="ARBA00022692"/>
    </source>
</evidence>
<evidence type="ECO:0000256" key="4">
    <source>
        <dbReference type="ARBA" id="ARBA00022448"/>
    </source>
</evidence>
<dbReference type="GO" id="GO:0015628">
    <property type="term" value="P:protein secretion by the type II secretion system"/>
    <property type="evidence" value="ECO:0007669"/>
    <property type="project" value="InterPro"/>
</dbReference>
<evidence type="ECO:0000256" key="6">
    <source>
        <dbReference type="ARBA" id="ARBA00022519"/>
    </source>
</evidence>
<keyword evidence="8" id="KW-0653">Protein transport</keyword>